<organism evidence="6 7">
    <name type="scientific">Frankia torreyi</name>
    <dbReference type="NCBI Taxonomy" id="1856"/>
    <lineage>
        <taxon>Bacteria</taxon>
        <taxon>Bacillati</taxon>
        <taxon>Actinomycetota</taxon>
        <taxon>Actinomycetes</taxon>
        <taxon>Frankiales</taxon>
        <taxon>Frankiaceae</taxon>
        <taxon>Frankia</taxon>
    </lineage>
</organism>
<dbReference type="PROSITE" id="PS01081">
    <property type="entry name" value="HTH_TETR_1"/>
    <property type="match status" value="1"/>
</dbReference>
<dbReference type="InterPro" id="IPR001647">
    <property type="entry name" value="HTH_TetR"/>
</dbReference>
<protein>
    <submittedName>
        <fullName evidence="6">Transcriptional regulator, TetR family</fullName>
    </submittedName>
</protein>
<dbReference type="RefSeq" id="WP_082121811.1">
    <property type="nucleotide sequence ID" value="NZ_JYFN01000013.1"/>
</dbReference>
<evidence type="ECO:0000259" key="5">
    <source>
        <dbReference type="PROSITE" id="PS50977"/>
    </source>
</evidence>
<dbReference type="GO" id="GO:0003700">
    <property type="term" value="F:DNA-binding transcription factor activity"/>
    <property type="evidence" value="ECO:0007669"/>
    <property type="project" value="TreeGrafter"/>
</dbReference>
<evidence type="ECO:0000256" key="1">
    <source>
        <dbReference type="ARBA" id="ARBA00023015"/>
    </source>
</evidence>
<dbReference type="Proteomes" id="UP000032545">
    <property type="component" value="Unassembled WGS sequence"/>
</dbReference>
<dbReference type="PRINTS" id="PR00455">
    <property type="entry name" value="HTHTETR"/>
</dbReference>
<feature type="domain" description="HTH tetR-type" evidence="5">
    <location>
        <begin position="8"/>
        <end position="68"/>
    </location>
</feature>
<dbReference type="Gene3D" id="1.10.357.10">
    <property type="entry name" value="Tetracycline Repressor, domain 2"/>
    <property type="match status" value="1"/>
</dbReference>
<dbReference type="SUPFAM" id="SSF48498">
    <property type="entry name" value="Tetracyclin repressor-like, C-terminal domain"/>
    <property type="match status" value="1"/>
</dbReference>
<keyword evidence="3" id="KW-0804">Transcription</keyword>
<keyword evidence="2 4" id="KW-0238">DNA-binding</keyword>
<comment type="caution">
    <text evidence="6">The sequence shown here is derived from an EMBL/GenBank/DDBJ whole genome shotgun (WGS) entry which is preliminary data.</text>
</comment>
<dbReference type="SUPFAM" id="SSF46689">
    <property type="entry name" value="Homeodomain-like"/>
    <property type="match status" value="1"/>
</dbReference>
<dbReference type="GO" id="GO:0000976">
    <property type="term" value="F:transcription cis-regulatory region binding"/>
    <property type="evidence" value="ECO:0007669"/>
    <property type="project" value="TreeGrafter"/>
</dbReference>
<dbReference type="EMBL" id="JYFN01000013">
    <property type="protein sequence ID" value="KJE23440.1"/>
    <property type="molecule type" value="Genomic_DNA"/>
</dbReference>
<reference evidence="7" key="1">
    <citation type="submission" date="2015-02" db="EMBL/GenBank/DDBJ databases">
        <title>Draft Genome of Frankia sp. CpI1-S.</title>
        <authorList>
            <person name="Oshone R.T."/>
            <person name="Ngom M."/>
            <person name="Ghodhbane-Gtari F."/>
            <person name="Gtari M."/>
            <person name="Morris K."/>
            <person name="Thomas K."/>
            <person name="Sen A."/>
            <person name="Tisa L.S."/>
        </authorList>
    </citation>
    <scope>NUCLEOTIDE SEQUENCE [LARGE SCALE GENOMIC DNA]</scope>
    <source>
        <strain evidence="7">CpI1-S</strain>
    </source>
</reference>
<dbReference type="OrthoDB" id="3469831at2"/>
<sequence>MAVPDDQDDERELIMDAAYRCLLASGGVSVSITDILHAAGLSTRAFYRHFASKDSLLLALFRRDCERVTAELTASIATATTAREALRRWIDGVLHLMSAEPRRRRALILSSEETRRARGFAAERERFQTDQEAALAAILRRGVEDGSFPWADARADAEQIQAVLGRALDRQLLCPPVERPTETADRVADFVFRALGASTGRPATGVS</sequence>
<feature type="DNA-binding region" description="H-T-H motif" evidence="4">
    <location>
        <begin position="31"/>
        <end position="50"/>
    </location>
</feature>
<dbReference type="AlphaFoldDB" id="A0A0D8BHA0"/>
<keyword evidence="1" id="KW-0805">Transcription regulation</keyword>
<dbReference type="InterPro" id="IPR036271">
    <property type="entry name" value="Tet_transcr_reg_TetR-rel_C_sf"/>
</dbReference>
<dbReference type="InterPro" id="IPR050109">
    <property type="entry name" value="HTH-type_TetR-like_transc_reg"/>
</dbReference>
<name>A0A0D8BHA0_9ACTN</name>
<evidence type="ECO:0000313" key="7">
    <source>
        <dbReference type="Proteomes" id="UP000032545"/>
    </source>
</evidence>
<evidence type="ECO:0000256" key="2">
    <source>
        <dbReference type="ARBA" id="ARBA00023125"/>
    </source>
</evidence>
<evidence type="ECO:0000256" key="4">
    <source>
        <dbReference type="PROSITE-ProRule" id="PRU00335"/>
    </source>
</evidence>
<gene>
    <name evidence="6" type="ORF">FF36_02146</name>
</gene>
<evidence type="ECO:0000256" key="3">
    <source>
        <dbReference type="ARBA" id="ARBA00023163"/>
    </source>
</evidence>
<dbReference type="PROSITE" id="PS50977">
    <property type="entry name" value="HTH_TETR_2"/>
    <property type="match status" value="1"/>
</dbReference>
<dbReference type="InterPro" id="IPR009057">
    <property type="entry name" value="Homeodomain-like_sf"/>
</dbReference>
<accession>A0A0D8BHA0</accession>
<dbReference type="PANTHER" id="PTHR30055:SF234">
    <property type="entry name" value="HTH-TYPE TRANSCRIPTIONAL REGULATOR BETI"/>
    <property type="match status" value="1"/>
</dbReference>
<dbReference type="Gene3D" id="1.10.10.60">
    <property type="entry name" value="Homeodomain-like"/>
    <property type="match status" value="1"/>
</dbReference>
<dbReference type="InterPro" id="IPR023772">
    <property type="entry name" value="DNA-bd_HTH_TetR-type_CS"/>
</dbReference>
<keyword evidence="7" id="KW-1185">Reference proteome</keyword>
<dbReference type="PANTHER" id="PTHR30055">
    <property type="entry name" value="HTH-TYPE TRANSCRIPTIONAL REGULATOR RUTR"/>
    <property type="match status" value="1"/>
</dbReference>
<evidence type="ECO:0000313" key="6">
    <source>
        <dbReference type="EMBL" id="KJE23440.1"/>
    </source>
</evidence>
<dbReference type="Pfam" id="PF00440">
    <property type="entry name" value="TetR_N"/>
    <property type="match status" value="1"/>
</dbReference>
<dbReference type="PATRIC" id="fig|1502723.3.peg.1103"/>
<proteinExistence type="predicted"/>
<reference evidence="6 7" key="2">
    <citation type="journal article" date="2016" name="Genome Announc.">
        <title>Permanent Draft Genome Sequences for Two Variants of Frankia sp. Strain CpI1, the First Frankia Strain Isolated from Root Nodules of Comptonia peregrina.</title>
        <authorList>
            <person name="Oshone R."/>
            <person name="Hurst S.G.IV."/>
            <person name="Abebe-Akele F."/>
            <person name="Simpson S."/>
            <person name="Morris K."/>
            <person name="Thomas W.K."/>
            <person name="Tisa L.S."/>
        </authorList>
    </citation>
    <scope>NUCLEOTIDE SEQUENCE [LARGE SCALE GENOMIC DNA]</scope>
    <source>
        <strain evidence="7">CpI1-S</strain>
    </source>
</reference>